<organism evidence="7 8">
    <name type="scientific">Pythium oligandrum</name>
    <name type="common">Mycoparasitic fungus</name>
    <dbReference type="NCBI Taxonomy" id="41045"/>
    <lineage>
        <taxon>Eukaryota</taxon>
        <taxon>Sar</taxon>
        <taxon>Stramenopiles</taxon>
        <taxon>Oomycota</taxon>
        <taxon>Peronosporomycetes</taxon>
        <taxon>Pythiales</taxon>
        <taxon>Pythiaceae</taxon>
        <taxon>Pythium</taxon>
    </lineage>
</organism>
<feature type="transmembrane region" description="Helical" evidence="6">
    <location>
        <begin position="343"/>
        <end position="360"/>
    </location>
</feature>
<dbReference type="PANTHER" id="PTHR19432:SF26">
    <property type="entry name" value="MAJOR FACILITATOR SUPERFAMILY (MFS) PROFILE DOMAIN-CONTAINING PROTEIN"/>
    <property type="match status" value="1"/>
</dbReference>
<dbReference type="Proteomes" id="UP000794436">
    <property type="component" value="Unassembled WGS sequence"/>
</dbReference>
<feature type="transmembrane region" description="Helical" evidence="6">
    <location>
        <begin position="455"/>
        <end position="477"/>
    </location>
</feature>
<evidence type="ECO:0000256" key="3">
    <source>
        <dbReference type="ARBA" id="ARBA00022692"/>
    </source>
</evidence>
<evidence type="ECO:0000256" key="2">
    <source>
        <dbReference type="ARBA" id="ARBA00022448"/>
    </source>
</evidence>
<evidence type="ECO:0000256" key="6">
    <source>
        <dbReference type="SAM" id="Phobius"/>
    </source>
</evidence>
<evidence type="ECO:0000256" key="1">
    <source>
        <dbReference type="ARBA" id="ARBA00004141"/>
    </source>
</evidence>
<evidence type="ECO:0000313" key="8">
    <source>
        <dbReference type="Proteomes" id="UP000794436"/>
    </source>
</evidence>
<keyword evidence="8" id="KW-1185">Reference proteome</keyword>
<feature type="transmembrane region" description="Helical" evidence="6">
    <location>
        <begin position="272"/>
        <end position="290"/>
    </location>
</feature>
<reference evidence="7" key="1">
    <citation type="submission" date="2019-03" db="EMBL/GenBank/DDBJ databases">
        <title>Long read genome sequence of the mycoparasitic Pythium oligandrum ATCC 38472 isolated from sugarbeet rhizosphere.</title>
        <authorList>
            <person name="Gaulin E."/>
        </authorList>
    </citation>
    <scope>NUCLEOTIDE SEQUENCE</scope>
    <source>
        <strain evidence="7">ATCC 38472_TT</strain>
    </source>
</reference>
<proteinExistence type="predicted"/>
<dbReference type="AlphaFoldDB" id="A0A8K1CBP7"/>
<dbReference type="OrthoDB" id="197206at2759"/>
<dbReference type="PANTHER" id="PTHR19432">
    <property type="entry name" value="SUGAR TRANSPORTER"/>
    <property type="match status" value="1"/>
</dbReference>
<dbReference type="InterPro" id="IPR036259">
    <property type="entry name" value="MFS_trans_sf"/>
</dbReference>
<protein>
    <recommendedName>
        <fullName evidence="9">Sucrose transporter</fullName>
    </recommendedName>
</protein>
<dbReference type="Gene3D" id="1.20.1250.20">
    <property type="entry name" value="MFS general substrate transporter like domains"/>
    <property type="match status" value="1"/>
</dbReference>
<dbReference type="SUPFAM" id="SSF103473">
    <property type="entry name" value="MFS general substrate transporter"/>
    <property type="match status" value="1"/>
</dbReference>
<accession>A0A8K1CBP7</accession>
<gene>
    <name evidence="7" type="ORF">Poli38472_000136</name>
</gene>
<feature type="transmembrane region" description="Helical" evidence="6">
    <location>
        <begin position="219"/>
        <end position="239"/>
    </location>
</feature>
<evidence type="ECO:0000256" key="5">
    <source>
        <dbReference type="ARBA" id="ARBA00023136"/>
    </source>
</evidence>
<name>A0A8K1CBP7_PYTOL</name>
<keyword evidence="2" id="KW-0813">Transport</keyword>
<feature type="transmembrane region" description="Helical" evidence="6">
    <location>
        <begin position="390"/>
        <end position="414"/>
    </location>
</feature>
<feature type="transmembrane region" description="Helical" evidence="6">
    <location>
        <begin position="37"/>
        <end position="59"/>
    </location>
</feature>
<keyword evidence="3 6" id="KW-0812">Transmembrane</keyword>
<keyword evidence="4 6" id="KW-1133">Transmembrane helix</keyword>
<feature type="transmembrane region" description="Helical" evidence="6">
    <location>
        <begin position="150"/>
        <end position="177"/>
    </location>
</feature>
<comment type="subcellular location">
    <subcellularLocation>
        <location evidence="1">Membrane</location>
        <topology evidence="1">Multi-pass membrane protein</topology>
    </subcellularLocation>
</comment>
<evidence type="ECO:0000256" key="4">
    <source>
        <dbReference type="ARBA" id="ARBA00022989"/>
    </source>
</evidence>
<feature type="transmembrane region" description="Helical" evidence="6">
    <location>
        <begin position="109"/>
        <end position="130"/>
    </location>
</feature>
<feature type="transmembrane region" description="Helical" evidence="6">
    <location>
        <begin position="189"/>
        <end position="207"/>
    </location>
</feature>
<sequence length="484" mass="52165">MGSNKDIEAGALTPGYEQFGSPKIDGIQDEPKPRVSLGMLLLISMPRMVIQMAWSAQWAALGPYLGTMLPRFAVQLTQVIGPLSGILVAPTIGVLSDRSLNKWGRRRPFILYAGVASVICWILMGFTRQIGEACGDYGDGSEGTPTSRTWTAFFMVVFYTWMDVTVNVVQVPVFLMIADMAGDRQTTGAALGQGWSTLGSLLISGYIEIFGPAHKSLGYFLGMLAVVMLVSVALVCTLVKEEPLPETDAPKESTLKQVGQAFKSIYTGLKSLPAVLAIYCFIFFCVEYGYTAYNGNKGQFFGIEVYGGNPDSADQCDGSPKGCTAEQDAYNHGVKVAGGSTDLIFNSVGYIFSWIVPFFVSKIGAKWTLTASLVPQALLMVMAFSDIVGLNVFIVVVTSLSQVIVFALLVPVIIHVYGDKEDIGVYVGALNSANCFGQLLNFVIGAAIVETSMGYKLPVFIGGVMSLIGVIVSIFFFKIKMYSL</sequence>
<keyword evidence="5 6" id="KW-0472">Membrane</keyword>
<dbReference type="GO" id="GO:0008506">
    <property type="term" value="F:sucrose:proton symporter activity"/>
    <property type="evidence" value="ECO:0007669"/>
    <property type="project" value="TreeGrafter"/>
</dbReference>
<evidence type="ECO:0008006" key="9">
    <source>
        <dbReference type="Google" id="ProtNLM"/>
    </source>
</evidence>
<dbReference type="Pfam" id="PF13347">
    <property type="entry name" value="MFS_2"/>
    <property type="match status" value="1"/>
</dbReference>
<dbReference type="GO" id="GO:0016020">
    <property type="term" value="C:membrane"/>
    <property type="evidence" value="ECO:0007669"/>
    <property type="project" value="UniProtKB-SubCell"/>
</dbReference>
<feature type="transmembrane region" description="Helical" evidence="6">
    <location>
        <begin position="367"/>
        <end position="384"/>
    </location>
</feature>
<feature type="transmembrane region" description="Helical" evidence="6">
    <location>
        <begin position="426"/>
        <end position="449"/>
    </location>
</feature>
<dbReference type="EMBL" id="SPLM01000108">
    <property type="protein sequence ID" value="TMW60094.1"/>
    <property type="molecule type" value="Genomic_DNA"/>
</dbReference>
<comment type="caution">
    <text evidence="7">The sequence shown here is derived from an EMBL/GenBank/DDBJ whole genome shotgun (WGS) entry which is preliminary data.</text>
</comment>
<feature type="transmembrane region" description="Helical" evidence="6">
    <location>
        <begin position="79"/>
        <end position="97"/>
    </location>
</feature>
<evidence type="ECO:0000313" key="7">
    <source>
        <dbReference type="EMBL" id="TMW60094.1"/>
    </source>
</evidence>